<proteinExistence type="predicted"/>
<evidence type="ECO:0000313" key="2">
    <source>
        <dbReference type="EMBL" id="CAL4154303.1"/>
    </source>
</evidence>
<gene>
    <name evidence="2" type="ORF">MNOR_LOCUS31306</name>
</gene>
<sequence length="118" mass="12977">MKRRYQNMSATPYLGSSFQPFQCVATTRNTTVENSEQVEYVRPLLSTRTTLPGSTMAVFRNHGRPKHRRISNTLLPMALLTAISPKPCLATAKDERASGTETPTATNVKPITVSGIPN</sequence>
<dbReference type="EMBL" id="CAXKWB010040088">
    <property type="protein sequence ID" value="CAL4154303.1"/>
    <property type="molecule type" value="Genomic_DNA"/>
</dbReference>
<protein>
    <submittedName>
        <fullName evidence="2">Uncharacterized protein</fullName>
    </submittedName>
</protein>
<accession>A0AAV2S1X9</accession>
<dbReference type="Proteomes" id="UP001497623">
    <property type="component" value="Unassembled WGS sequence"/>
</dbReference>
<feature type="non-terminal residue" evidence="2">
    <location>
        <position position="118"/>
    </location>
</feature>
<evidence type="ECO:0000313" key="3">
    <source>
        <dbReference type="Proteomes" id="UP001497623"/>
    </source>
</evidence>
<reference evidence="2 3" key="1">
    <citation type="submission" date="2024-05" db="EMBL/GenBank/DDBJ databases">
        <authorList>
            <person name="Wallberg A."/>
        </authorList>
    </citation>
    <scope>NUCLEOTIDE SEQUENCE [LARGE SCALE GENOMIC DNA]</scope>
</reference>
<dbReference type="AlphaFoldDB" id="A0AAV2S1X9"/>
<comment type="caution">
    <text evidence="2">The sequence shown here is derived from an EMBL/GenBank/DDBJ whole genome shotgun (WGS) entry which is preliminary data.</text>
</comment>
<feature type="region of interest" description="Disordered" evidence="1">
    <location>
        <begin position="92"/>
        <end position="118"/>
    </location>
</feature>
<evidence type="ECO:0000256" key="1">
    <source>
        <dbReference type="SAM" id="MobiDB-lite"/>
    </source>
</evidence>
<organism evidence="2 3">
    <name type="scientific">Meganyctiphanes norvegica</name>
    <name type="common">Northern krill</name>
    <name type="synonym">Thysanopoda norvegica</name>
    <dbReference type="NCBI Taxonomy" id="48144"/>
    <lineage>
        <taxon>Eukaryota</taxon>
        <taxon>Metazoa</taxon>
        <taxon>Ecdysozoa</taxon>
        <taxon>Arthropoda</taxon>
        <taxon>Crustacea</taxon>
        <taxon>Multicrustacea</taxon>
        <taxon>Malacostraca</taxon>
        <taxon>Eumalacostraca</taxon>
        <taxon>Eucarida</taxon>
        <taxon>Euphausiacea</taxon>
        <taxon>Euphausiidae</taxon>
        <taxon>Meganyctiphanes</taxon>
    </lineage>
</organism>
<keyword evidence="3" id="KW-1185">Reference proteome</keyword>
<feature type="compositionally biased region" description="Polar residues" evidence="1">
    <location>
        <begin position="99"/>
        <end position="118"/>
    </location>
</feature>
<name>A0AAV2S1X9_MEGNR</name>